<proteinExistence type="predicted"/>
<gene>
    <name evidence="1" type="ORF">M9458_017552</name>
</gene>
<sequence>MSHPHRFLGNSALWWDLKNEVTITTPWYMGLVFRTRSKEGVLLQAQAGQYTSLIFQ</sequence>
<evidence type="ECO:0000313" key="2">
    <source>
        <dbReference type="Proteomes" id="UP001529510"/>
    </source>
</evidence>
<evidence type="ECO:0000313" key="1">
    <source>
        <dbReference type="EMBL" id="KAL0185882.1"/>
    </source>
</evidence>
<reference evidence="1 2" key="1">
    <citation type="submission" date="2024-05" db="EMBL/GenBank/DDBJ databases">
        <title>Genome sequencing and assembly of Indian major carp, Cirrhinus mrigala (Hamilton, 1822).</title>
        <authorList>
            <person name="Mohindra V."/>
            <person name="Chowdhury L.M."/>
            <person name="Lal K."/>
            <person name="Jena J.K."/>
        </authorList>
    </citation>
    <scope>NUCLEOTIDE SEQUENCE [LARGE SCALE GENOMIC DNA]</scope>
    <source>
        <strain evidence="1">CM1030</strain>
        <tissue evidence="1">Blood</tissue>
    </source>
</reference>
<accession>A0ABD0QI76</accession>
<dbReference type="InterPro" id="IPR013320">
    <property type="entry name" value="ConA-like_dom_sf"/>
</dbReference>
<dbReference type="AlphaFoldDB" id="A0ABD0QI76"/>
<dbReference type="EMBL" id="JAMKFB020000008">
    <property type="protein sequence ID" value="KAL0185882.1"/>
    <property type="molecule type" value="Genomic_DNA"/>
</dbReference>
<dbReference type="Proteomes" id="UP001529510">
    <property type="component" value="Unassembled WGS sequence"/>
</dbReference>
<protein>
    <submittedName>
        <fullName evidence="1">Uncharacterized protein</fullName>
    </submittedName>
</protein>
<organism evidence="1 2">
    <name type="scientific">Cirrhinus mrigala</name>
    <name type="common">Mrigala</name>
    <dbReference type="NCBI Taxonomy" id="683832"/>
    <lineage>
        <taxon>Eukaryota</taxon>
        <taxon>Metazoa</taxon>
        <taxon>Chordata</taxon>
        <taxon>Craniata</taxon>
        <taxon>Vertebrata</taxon>
        <taxon>Euteleostomi</taxon>
        <taxon>Actinopterygii</taxon>
        <taxon>Neopterygii</taxon>
        <taxon>Teleostei</taxon>
        <taxon>Ostariophysi</taxon>
        <taxon>Cypriniformes</taxon>
        <taxon>Cyprinidae</taxon>
        <taxon>Labeoninae</taxon>
        <taxon>Labeonini</taxon>
        <taxon>Cirrhinus</taxon>
    </lineage>
</organism>
<comment type="caution">
    <text evidence="1">The sequence shown here is derived from an EMBL/GenBank/DDBJ whole genome shotgun (WGS) entry which is preliminary data.</text>
</comment>
<feature type="non-terminal residue" evidence="1">
    <location>
        <position position="56"/>
    </location>
</feature>
<keyword evidence="2" id="KW-1185">Reference proteome</keyword>
<name>A0ABD0QI76_CIRMR</name>
<dbReference type="SUPFAM" id="SSF49899">
    <property type="entry name" value="Concanavalin A-like lectins/glucanases"/>
    <property type="match status" value="1"/>
</dbReference>